<dbReference type="Proteomes" id="UP000799437">
    <property type="component" value="Unassembled WGS sequence"/>
</dbReference>
<dbReference type="InterPro" id="IPR056164">
    <property type="entry name" value="Beta-prop_ELP1_1st"/>
</dbReference>
<keyword evidence="3 5" id="KW-0963">Cytoplasm</keyword>
<dbReference type="GO" id="GO:0000049">
    <property type="term" value="F:tRNA binding"/>
    <property type="evidence" value="ECO:0007669"/>
    <property type="project" value="TreeGrafter"/>
</dbReference>
<name>A0A6A6WA76_9PEZI</name>
<keyword evidence="5" id="KW-0539">Nucleus</keyword>
<dbReference type="InterPro" id="IPR056169">
    <property type="entry name" value="HB_ELP1"/>
</dbReference>
<evidence type="ECO:0000256" key="6">
    <source>
        <dbReference type="SAM" id="MobiDB-lite"/>
    </source>
</evidence>
<dbReference type="PANTHER" id="PTHR12747">
    <property type="entry name" value="ELONGATOR COMPLEX PROTEIN 1"/>
    <property type="match status" value="1"/>
</dbReference>
<gene>
    <name evidence="12" type="ORF">EJ05DRAFT_436672</name>
</gene>
<dbReference type="GeneID" id="54482813"/>
<dbReference type="EMBL" id="ML996569">
    <property type="protein sequence ID" value="KAF2759758.1"/>
    <property type="molecule type" value="Genomic_DNA"/>
</dbReference>
<evidence type="ECO:0000259" key="7">
    <source>
        <dbReference type="Pfam" id="PF04762"/>
    </source>
</evidence>
<dbReference type="InterPro" id="IPR056165">
    <property type="entry name" value="Beta-prop_ELP1_2nd"/>
</dbReference>
<dbReference type="PIRSF" id="PIRSF017233">
    <property type="entry name" value="IKAP"/>
    <property type="match status" value="1"/>
</dbReference>
<dbReference type="GO" id="GO:0005634">
    <property type="term" value="C:nucleus"/>
    <property type="evidence" value="ECO:0007669"/>
    <property type="project" value="UniProtKB-SubCell"/>
</dbReference>
<feature type="region of interest" description="Disordered" evidence="6">
    <location>
        <begin position="1193"/>
        <end position="1225"/>
    </location>
</feature>
<dbReference type="GO" id="GO:0033588">
    <property type="term" value="C:elongator holoenzyme complex"/>
    <property type="evidence" value="ECO:0007669"/>
    <property type="project" value="InterPro"/>
</dbReference>
<dbReference type="Pfam" id="PF23878">
    <property type="entry name" value="TPR_ELP1"/>
    <property type="match status" value="1"/>
</dbReference>
<feature type="compositionally biased region" description="Basic and acidic residues" evidence="6">
    <location>
        <begin position="1296"/>
        <end position="1317"/>
    </location>
</feature>
<evidence type="ECO:0000259" key="10">
    <source>
        <dbReference type="Pfam" id="PF23925"/>
    </source>
</evidence>
<dbReference type="PANTHER" id="PTHR12747:SF0">
    <property type="entry name" value="ELONGATOR COMPLEX PROTEIN 1"/>
    <property type="match status" value="1"/>
</dbReference>
<evidence type="ECO:0000313" key="13">
    <source>
        <dbReference type="Proteomes" id="UP000799437"/>
    </source>
</evidence>
<keyword evidence="12" id="KW-0418">Kinase</keyword>
<dbReference type="InterPro" id="IPR056167">
    <property type="entry name" value="A-sol_ELP1"/>
</dbReference>
<feature type="domain" description="ELP1 TPR" evidence="9">
    <location>
        <begin position="935"/>
        <end position="1094"/>
    </location>
</feature>
<evidence type="ECO:0000256" key="1">
    <source>
        <dbReference type="ARBA" id="ARBA00005043"/>
    </source>
</evidence>
<reference evidence="12" key="1">
    <citation type="journal article" date="2020" name="Stud. Mycol.">
        <title>101 Dothideomycetes genomes: a test case for predicting lifestyles and emergence of pathogens.</title>
        <authorList>
            <person name="Haridas S."/>
            <person name="Albert R."/>
            <person name="Binder M."/>
            <person name="Bloem J."/>
            <person name="Labutti K."/>
            <person name="Salamov A."/>
            <person name="Andreopoulos B."/>
            <person name="Baker S."/>
            <person name="Barry K."/>
            <person name="Bills G."/>
            <person name="Bluhm B."/>
            <person name="Cannon C."/>
            <person name="Castanera R."/>
            <person name="Culley D."/>
            <person name="Daum C."/>
            <person name="Ezra D."/>
            <person name="Gonzalez J."/>
            <person name="Henrissat B."/>
            <person name="Kuo A."/>
            <person name="Liang C."/>
            <person name="Lipzen A."/>
            <person name="Lutzoni F."/>
            <person name="Magnuson J."/>
            <person name="Mondo S."/>
            <person name="Nolan M."/>
            <person name="Ohm R."/>
            <person name="Pangilinan J."/>
            <person name="Park H.-J."/>
            <person name="Ramirez L."/>
            <person name="Alfaro M."/>
            <person name="Sun H."/>
            <person name="Tritt A."/>
            <person name="Yoshinaga Y."/>
            <person name="Zwiers L.-H."/>
            <person name="Turgeon B."/>
            <person name="Goodwin S."/>
            <person name="Spatafora J."/>
            <person name="Crous P."/>
            <person name="Grigoriev I."/>
        </authorList>
    </citation>
    <scope>NUCLEOTIDE SEQUENCE</scope>
    <source>
        <strain evidence="12">CBS 121739</strain>
    </source>
</reference>
<comment type="function">
    <text evidence="5">Component of the elongator complex which is required for multiple tRNA modifications, including mcm5U (5-methoxycarbonylmethyl uridine), mcm5s2U (5-methoxycarbonylmethyl-2-thiouridine), and ncm5U (5-carbamoylmethyl uridine). The elongator complex catalyzes formation of carboxymethyluridine in the wobble base at position 34 in tRNAs.</text>
</comment>
<feature type="domain" description="ELP1 first N-terminal beta-propeller" evidence="7">
    <location>
        <begin position="1"/>
        <end position="366"/>
    </location>
</feature>
<accession>A0A6A6WA76</accession>
<comment type="subcellular location">
    <subcellularLocation>
        <location evidence="5">Cytoplasm</location>
    </subcellularLocation>
    <subcellularLocation>
        <location evidence="5">Nucleus</location>
    </subcellularLocation>
</comment>
<feature type="domain" description="ELP1 three-helical bundle" evidence="11">
    <location>
        <begin position="1109"/>
        <end position="1280"/>
    </location>
</feature>
<dbReference type="OrthoDB" id="40048at2759"/>
<comment type="similarity">
    <text evidence="2 5">Belongs to the ELP1/IKA1 family.</text>
</comment>
<evidence type="ECO:0000256" key="5">
    <source>
        <dbReference type="PIRNR" id="PIRNR017233"/>
    </source>
</evidence>
<keyword evidence="12" id="KW-0808">Transferase</keyword>
<organism evidence="12 13">
    <name type="scientific">Pseudovirgaria hyperparasitica</name>
    <dbReference type="NCBI Taxonomy" id="470096"/>
    <lineage>
        <taxon>Eukaryota</taxon>
        <taxon>Fungi</taxon>
        <taxon>Dikarya</taxon>
        <taxon>Ascomycota</taxon>
        <taxon>Pezizomycotina</taxon>
        <taxon>Dothideomycetes</taxon>
        <taxon>Dothideomycetes incertae sedis</taxon>
        <taxon>Acrospermales</taxon>
        <taxon>Acrospermaceae</taxon>
        <taxon>Pseudovirgaria</taxon>
    </lineage>
</organism>
<dbReference type="InterPro" id="IPR056166">
    <property type="entry name" value="TPR_ELP1"/>
</dbReference>
<protein>
    <recommendedName>
        <fullName evidence="5">Elongator complex protein 1</fullName>
    </recommendedName>
</protein>
<evidence type="ECO:0000259" key="11">
    <source>
        <dbReference type="Pfam" id="PF23936"/>
    </source>
</evidence>
<feature type="domain" description="ELP1 N-terminal second beta-propeller" evidence="8">
    <location>
        <begin position="404"/>
        <end position="689"/>
    </location>
</feature>
<evidence type="ECO:0000259" key="9">
    <source>
        <dbReference type="Pfam" id="PF23878"/>
    </source>
</evidence>
<sequence length="1349" mass="148810">MRNLRISRHSAPIFPDQLLPLTATAWDTTTDGVICAFGPSPLEAVIELKRYTAEGKQGAHTISTIATWDAPCPNPDLDCDRILSLHFLTDTSSVCLVLAGGDIVLVREQPLPGEDAIEIVGSVDAGISAAAWSPDEELLALSTNAGTLIYMTKDFDAVVNITLTPDDVKVSNHVSVGWGKSETQFKGKRAKALRDPTMPEHVDEGVLSALDDRSTSISWRGDGAYVVLNTVEDEKRRMLRVYSRDGVLDSVSEPVDGLESALSWRPSGNLIAGIQRRNEQIDVVFFERNGLRHGEFSLRLKPEEQKELGSSIELQWNVDSTILAVSLADRVQFWTMGNYHYYLKQEIRTVADARSGSPMGVKWHTEKPHKVTIYNAERLQDIEFELMSHIGSTSPPHDHGLVAVIDGANLKLTPLRLANVPPPVSLHEVAVDGSIKDVALAPSGRKVAVLTHDEVYTYDYLDSKRPRMPRLLSRRKIKLQSAIPRQIVLNDNDWLFVIADDLYSNASLCWRGEGSGDIELAGTFPLDGNISGMSLSSDLQHLCLTEPDGKVSQYETLTGEMERQPSENIPASVSSVRVTHTLGEVENVGHIARSESADSVSFGLTNGGNLYANERLIARNATSFLVTSAHLIFTTTQHLLKFVHLSSRGKSPSGVQRSKELTVLDMEVPADEPELDERCRRIERGARLVTAMPTAYSIVLQMPRGNLETVFPRAMVLDGIRRNIDKIDYKEAFLACRAQRVDMNILYDHAPDQFLQNVGAFIKQLNNAGYLDLFVSQLREEDVTVSMYRNTSKDTSSDPSKTYAAVNGTSLPGTKGGSAISGKINRICDAILQELSETPDLNMQNIITAHVCKSPPDLEAGLTVVGDIRKNDSERAEAAAEHICFLADVNHLYDHALGLYDLELTLLIAQQSQKDPREYLPYMQSLQELTPLRRSFEIDDKLGRRAKALGHLYSIPAFDEFKSYAQKHELYPQALELVKYTPDQLNEIMRLYADHLHANDRFRDAGLAYDFLQDHAAASQSYALAHLWREALTTAQLVPYTPDALHALASSLSDSLIETKDFAAAATIHADYLSDIPAAARLFCRGTLFAHALRLLTLHAQPSLIPSIIDTALIDASASITELLADIRTQLALQIPRIRELRAKKTSDPLAFYTGDPTSNDASAHDIPDNVSLAPTSTSTSAGTFLTRYTARSNASGSTLNTQTTRKTSKNRRREERKRARGKKGSVYEEEYLVGSVGRLVERVNRTSEEAGRVVVGLVRRGMRERAAAVERMMGEVVDACVGCVPEVWGVEGGGEPEKEDGKRGIGEEEVDGERPQGADGVLWDSMQESRVRREPPVVKAFEKLGLIG</sequence>
<feature type="domain" description="ELP1 alpha-solenoid" evidence="10">
    <location>
        <begin position="713"/>
        <end position="926"/>
    </location>
</feature>
<keyword evidence="4" id="KW-0819">tRNA processing</keyword>
<feature type="region of interest" description="Disordered" evidence="6">
    <location>
        <begin position="1292"/>
        <end position="1327"/>
    </location>
</feature>
<feature type="region of interest" description="Disordered" evidence="6">
    <location>
        <begin position="1156"/>
        <end position="1179"/>
    </location>
</feature>
<evidence type="ECO:0000313" key="12">
    <source>
        <dbReference type="EMBL" id="KAF2759758.1"/>
    </source>
</evidence>
<feature type="compositionally biased region" description="Polar residues" evidence="6">
    <location>
        <begin position="1193"/>
        <end position="1204"/>
    </location>
</feature>
<dbReference type="RefSeq" id="XP_033602209.1">
    <property type="nucleotide sequence ID" value="XM_033741759.1"/>
</dbReference>
<proteinExistence type="inferred from homology"/>
<evidence type="ECO:0000259" key="8">
    <source>
        <dbReference type="Pfam" id="PF23797"/>
    </source>
</evidence>
<comment type="pathway">
    <text evidence="1">tRNA modification; 5-methoxycarbonylmethyl-2-thiouridine-tRNA biosynthesis.</text>
</comment>
<dbReference type="GO" id="GO:0016301">
    <property type="term" value="F:kinase activity"/>
    <property type="evidence" value="ECO:0007669"/>
    <property type="project" value="UniProtKB-KW"/>
</dbReference>
<dbReference type="SUPFAM" id="SSF82171">
    <property type="entry name" value="DPP6 N-terminal domain-like"/>
    <property type="match status" value="1"/>
</dbReference>
<evidence type="ECO:0000256" key="3">
    <source>
        <dbReference type="ARBA" id="ARBA00022490"/>
    </source>
</evidence>
<dbReference type="GO" id="GO:0002926">
    <property type="term" value="P:tRNA wobble base 5-methoxycarbonylmethyl-2-thiouridinylation"/>
    <property type="evidence" value="ECO:0007669"/>
    <property type="project" value="TreeGrafter"/>
</dbReference>
<dbReference type="UniPathway" id="UPA00988"/>
<dbReference type="Pfam" id="PF23797">
    <property type="entry name" value="Beta-prop_ELP1_2nd"/>
    <property type="match status" value="1"/>
</dbReference>
<keyword evidence="13" id="KW-1185">Reference proteome</keyword>
<dbReference type="Pfam" id="PF23936">
    <property type="entry name" value="HB_ELP1"/>
    <property type="match status" value="1"/>
</dbReference>
<dbReference type="GO" id="GO:0005829">
    <property type="term" value="C:cytosol"/>
    <property type="evidence" value="ECO:0007669"/>
    <property type="project" value="TreeGrafter"/>
</dbReference>
<evidence type="ECO:0000256" key="4">
    <source>
        <dbReference type="ARBA" id="ARBA00022694"/>
    </source>
</evidence>
<dbReference type="Pfam" id="PF23925">
    <property type="entry name" value="A-sol_ELP1"/>
    <property type="match status" value="1"/>
</dbReference>
<dbReference type="InterPro" id="IPR006849">
    <property type="entry name" value="Elp1"/>
</dbReference>
<evidence type="ECO:0000256" key="2">
    <source>
        <dbReference type="ARBA" id="ARBA00006086"/>
    </source>
</evidence>
<dbReference type="Pfam" id="PF04762">
    <property type="entry name" value="Beta-prop_ELP1_1st"/>
    <property type="match status" value="1"/>
</dbReference>